<keyword evidence="2 8" id="KW-0808">Transferase</keyword>
<feature type="binding site" evidence="8">
    <location>
        <begin position="24"/>
        <end position="32"/>
    </location>
    <ligand>
        <name>ATP</name>
        <dbReference type="ChEBI" id="CHEBI:30616"/>
    </ligand>
</feature>
<dbReference type="EC" id="2.7.4.25" evidence="8"/>
<dbReference type="CDD" id="cd02020">
    <property type="entry name" value="CMPK"/>
    <property type="match status" value="1"/>
</dbReference>
<dbReference type="HAMAP" id="MF_00238">
    <property type="entry name" value="Cytidyl_kinase_type1"/>
    <property type="match status" value="1"/>
</dbReference>
<comment type="subcellular location">
    <subcellularLocation>
        <location evidence="8">Cytoplasm</location>
    </subcellularLocation>
</comment>
<dbReference type="GO" id="GO:0016301">
    <property type="term" value="F:kinase activity"/>
    <property type="evidence" value="ECO:0007669"/>
    <property type="project" value="UniProtKB-KW"/>
</dbReference>
<keyword evidence="5 8" id="KW-0067">ATP-binding</keyword>
<keyword evidence="8" id="KW-0963">Cytoplasm</keyword>
<keyword evidence="3 8" id="KW-0547">Nucleotide-binding</keyword>
<reference evidence="12" key="1">
    <citation type="journal article" date="2019" name="Int. J. Syst. Evol. Microbiol.">
        <title>The Global Catalogue of Microorganisms (GCM) 10K type strain sequencing project: providing services to taxonomists for standard genome sequencing and annotation.</title>
        <authorList>
            <consortium name="The Broad Institute Genomics Platform"/>
            <consortium name="The Broad Institute Genome Sequencing Center for Infectious Disease"/>
            <person name="Wu L."/>
            <person name="Ma J."/>
        </authorList>
    </citation>
    <scope>NUCLEOTIDE SEQUENCE [LARGE SCALE GENOMIC DNA]</scope>
    <source>
        <strain evidence="12">CGMCC 4.7093</strain>
    </source>
</reference>
<dbReference type="SUPFAM" id="SSF52540">
    <property type="entry name" value="P-loop containing nucleoside triphosphate hydrolases"/>
    <property type="match status" value="1"/>
</dbReference>
<evidence type="ECO:0000256" key="7">
    <source>
        <dbReference type="ARBA" id="ARBA00048478"/>
    </source>
</evidence>
<comment type="catalytic activity">
    <reaction evidence="6 8">
        <text>dCMP + ATP = dCDP + ADP</text>
        <dbReference type="Rhea" id="RHEA:25094"/>
        <dbReference type="ChEBI" id="CHEBI:30616"/>
        <dbReference type="ChEBI" id="CHEBI:57566"/>
        <dbReference type="ChEBI" id="CHEBI:58593"/>
        <dbReference type="ChEBI" id="CHEBI:456216"/>
        <dbReference type="EC" id="2.7.4.25"/>
    </reaction>
</comment>
<organism evidence="11 12">
    <name type="scientific">Actinomycetospora atypica</name>
    <dbReference type="NCBI Taxonomy" id="1290095"/>
    <lineage>
        <taxon>Bacteria</taxon>
        <taxon>Bacillati</taxon>
        <taxon>Actinomycetota</taxon>
        <taxon>Actinomycetes</taxon>
        <taxon>Pseudonocardiales</taxon>
        <taxon>Pseudonocardiaceae</taxon>
        <taxon>Actinomycetospora</taxon>
    </lineage>
</organism>
<evidence type="ECO:0000259" key="10">
    <source>
        <dbReference type="Pfam" id="PF02224"/>
    </source>
</evidence>
<evidence type="ECO:0000313" key="11">
    <source>
        <dbReference type="EMBL" id="MFC5065771.1"/>
    </source>
</evidence>
<comment type="similarity">
    <text evidence="1 8">Belongs to the cytidylate kinase family. Type 1 subfamily.</text>
</comment>
<dbReference type="Pfam" id="PF02224">
    <property type="entry name" value="Cytidylate_kin"/>
    <property type="match status" value="1"/>
</dbReference>
<feature type="region of interest" description="Disordered" evidence="9">
    <location>
        <begin position="180"/>
        <end position="221"/>
    </location>
</feature>
<proteinExistence type="inferred from homology"/>
<evidence type="ECO:0000256" key="9">
    <source>
        <dbReference type="SAM" id="MobiDB-lite"/>
    </source>
</evidence>
<evidence type="ECO:0000256" key="2">
    <source>
        <dbReference type="ARBA" id="ARBA00022679"/>
    </source>
</evidence>
<dbReference type="Gene3D" id="3.40.50.300">
    <property type="entry name" value="P-loop containing nucleotide triphosphate hydrolases"/>
    <property type="match status" value="1"/>
</dbReference>
<dbReference type="EMBL" id="JBHSIV010000045">
    <property type="protein sequence ID" value="MFC5065771.1"/>
    <property type="molecule type" value="Genomic_DNA"/>
</dbReference>
<keyword evidence="12" id="KW-1185">Reference proteome</keyword>
<dbReference type="NCBIfam" id="TIGR00017">
    <property type="entry name" value="cmk"/>
    <property type="match status" value="1"/>
</dbReference>
<evidence type="ECO:0000313" key="12">
    <source>
        <dbReference type="Proteomes" id="UP001595947"/>
    </source>
</evidence>
<gene>
    <name evidence="8 11" type="primary">cmk</name>
    <name evidence="11" type="ORF">ACFPBZ_26380</name>
</gene>
<evidence type="ECO:0000256" key="4">
    <source>
        <dbReference type="ARBA" id="ARBA00022777"/>
    </source>
</evidence>
<dbReference type="Proteomes" id="UP001595947">
    <property type="component" value="Unassembled WGS sequence"/>
</dbReference>
<sequence length="265" mass="27143">MSSAGSCAVGRPDVVLQGVVAVDGPSGTGKSTTARGLAVRLGARYLDTGAMYRAATLAVMRADVPLDASRTDADGHDDAVGVAMGADLVMSTDPTEPRVRLDGADVAAEIRGADVTRNVSAISALSEVRRHLVDEQRRIVAEAAADGVGIVVEGRDIGTVVVPDADLKIYLVASDTVRAGRRSAEDTTAGRASDPSTTGADLARRDKLDSSRTASPLRAAEDAVEVDTSVLDIEGVLDRLEDLAAERGMLVPALVQTGSGAPNGG</sequence>
<dbReference type="InterPro" id="IPR027417">
    <property type="entry name" value="P-loop_NTPase"/>
</dbReference>
<evidence type="ECO:0000256" key="8">
    <source>
        <dbReference type="HAMAP-Rule" id="MF_00238"/>
    </source>
</evidence>
<evidence type="ECO:0000256" key="3">
    <source>
        <dbReference type="ARBA" id="ARBA00022741"/>
    </source>
</evidence>
<protein>
    <recommendedName>
        <fullName evidence="8">Cytidylate kinase</fullName>
        <shortName evidence="8">CK</shortName>
        <ecNumber evidence="8">2.7.4.25</ecNumber>
    </recommendedName>
    <alternativeName>
        <fullName evidence="8">Cytidine monophosphate kinase</fullName>
        <shortName evidence="8">CMP kinase</shortName>
    </alternativeName>
</protein>
<dbReference type="InterPro" id="IPR011994">
    <property type="entry name" value="Cytidylate_kinase_dom"/>
</dbReference>
<feature type="domain" description="Cytidylate kinase" evidence="10">
    <location>
        <begin position="20"/>
        <end position="242"/>
    </location>
</feature>
<evidence type="ECO:0000256" key="6">
    <source>
        <dbReference type="ARBA" id="ARBA00047615"/>
    </source>
</evidence>
<keyword evidence="4 8" id="KW-0418">Kinase</keyword>
<evidence type="ECO:0000256" key="5">
    <source>
        <dbReference type="ARBA" id="ARBA00022840"/>
    </source>
</evidence>
<accession>A0ABV9YYW9</accession>
<name>A0ABV9YYW9_9PSEU</name>
<dbReference type="RefSeq" id="WP_378039088.1">
    <property type="nucleotide sequence ID" value="NZ_JBHSIV010000045.1"/>
</dbReference>
<dbReference type="InterPro" id="IPR003136">
    <property type="entry name" value="Cytidylate_kin"/>
</dbReference>
<comment type="caution">
    <text evidence="11">The sequence shown here is derived from an EMBL/GenBank/DDBJ whole genome shotgun (WGS) entry which is preliminary data.</text>
</comment>
<evidence type="ECO:0000256" key="1">
    <source>
        <dbReference type="ARBA" id="ARBA00009427"/>
    </source>
</evidence>
<comment type="catalytic activity">
    <reaction evidence="7 8">
        <text>CMP + ATP = CDP + ADP</text>
        <dbReference type="Rhea" id="RHEA:11600"/>
        <dbReference type="ChEBI" id="CHEBI:30616"/>
        <dbReference type="ChEBI" id="CHEBI:58069"/>
        <dbReference type="ChEBI" id="CHEBI:60377"/>
        <dbReference type="ChEBI" id="CHEBI:456216"/>
        <dbReference type="EC" id="2.7.4.25"/>
    </reaction>
</comment>